<evidence type="ECO:0000259" key="2">
    <source>
        <dbReference type="Pfam" id="PF06985"/>
    </source>
</evidence>
<dbReference type="GO" id="GO:0043531">
    <property type="term" value="F:ADP binding"/>
    <property type="evidence" value="ECO:0007669"/>
    <property type="project" value="InterPro"/>
</dbReference>
<dbReference type="InterPro" id="IPR010730">
    <property type="entry name" value="HET"/>
</dbReference>
<feature type="domain" description="NB-ARC" evidence="1">
    <location>
        <begin position="263"/>
        <end position="413"/>
    </location>
</feature>
<dbReference type="Pfam" id="PF00931">
    <property type="entry name" value="NB-ARC"/>
    <property type="match status" value="1"/>
</dbReference>
<comment type="caution">
    <text evidence="3">The sequence shown here is derived from an EMBL/GenBank/DDBJ whole genome shotgun (WGS) entry which is preliminary data.</text>
</comment>
<feature type="domain" description="Heterokaryon incompatibility" evidence="2">
    <location>
        <begin position="26"/>
        <end position="113"/>
    </location>
</feature>
<reference evidence="3 4" key="1">
    <citation type="submission" date="2018-06" db="EMBL/GenBank/DDBJ databases">
        <title>Complete Genomes of Monosporascus.</title>
        <authorList>
            <person name="Robinson A.J."/>
            <person name="Natvig D.O."/>
        </authorList>
    </citation>
    <scope>NUCLEOTIDE SEQUENCE [LARGE SCALE GENOMIC DNA]</scope>
    <source>
        <strain evidence="3 4">CBS 110550</strain>
    </source>
</reference>
<dbReference type="EMBL" id="QJNU01001156">
    <property type="protein sequence ID" value="RYO78875.1"/>
    <property type="molecule type" value="Genomic_DNA"/>
</dbReference>
<gene>
    <name evidence="3" type="ORF">DL764_010078</name>
</gene>
<dbReference type="PANTHER" id="PTHR10622">
    <property type="entry name" value="HET DOMAIN-CONTAINING PROTEIN"/>
    <property type="match status" value="1"/>
</dbReference>
<dbReference type="STRING" id="155417.A0A4Q4SVA3"/>
<evidence type="ECO:0008006" key="5">
    <source>
        <dbReference type="Google" id="ProtNLM"/>
    </source>
</evidence>
<evidence type="ECO:0000259" key="1">
    <source>
        <dbReference type="Pfam" id="PF00931"/>
    </source>
</evidence>
<name>A0A4Q4SVA3_9PEZI</name>
<evidence type="ECO:0000313" key="3">
    <source>
        <dbReference type="EMBL" id="RYO78875.1"/>
    </source>
</evidence>
<accession>A0A4Q4SVA3</accession>
<proteinExistence type="predicted"/>
<protein>
    <recommendedName>
        <fullName evidence="5">Heterokaryon incompatibility domain-containing protein</fullName>
    </recommendedName>
</protein>
<dbReference type="Gene3D" id="3.40.50.300">
    <property type="entry name" value="P-loop containing nucleotide triphosphate hydrolases"/>
    <property type="match status" value="1"/>
</dbReference>
<dbReference type="Proteomes" id="UP000293360">
    <property type="component" value="Unassembled WGS sequence"/>
</dbReference>
<dbReference type="Pfam" id="PF06985">
    <property type="entry name" value="HET"/>
    <property type="match status" value="1"/>
</dbReference>
<sequence length="469" mass="53321">MRLLKRDDTGVITLTEDVIGDRIPRYAILSHRWGMEEVTFKDLMDGTGPSKQGYDKIRFCSDQAQRDGLDHFWVDTCCIDKSSSAELTEAINSMFQWYRNATKCYVYLDDVSKPALQTGNKPNYQLWEPDLRRSKWFTRGWTLQELLAPASVEFFSREGARLGTKRSLELPISDITGIPLKVLRGSPLLDCTVPERMAWAEPRQTTRDEDKAYSLLGIFDVQMPLIYGEGKEKAFKRLQEEIDKALKGSLSGVPEIEHFVAREQELTEMRKILNSDGSRQVVVLHGLGGIGKTQLAIAYAKRHKGSYSAVFWLNIKDENSLKHSFRMVAKRILREHPSASRLSSVDTENLDEVIDAVKAWLSLPNNTRWLLIYDNYDNPKLPSNTDPVALDIDGFLPESYQGSVIITTRSSQVKIGHPIRIRKMENILDSIEILSNASNRQGLIHNPDAFRKIPSSIRKLVDETSDDES</sequence>
<keyword evidence="4" id="KW-1185">Reference proteome</keyword>
<dbReference type="InterPro" id="IPR027417">
    <property type="entry name" value="P-loop_NTPase"/>
</dbReference>
<evidence type="ECO:0000313" key="4">
    <source>
        <dbReference type="Proteomes" id="UP000293360"/>
    </source>
</evidence>
<dbReference type="PANTHER" id="PTHR10622:SF13">
    <property type="entry name" value="NACHT DOMAIN-CONTAINING PROTEIN"/>
    <property type="match status" value="1"/>
</dbReference>
<dbReference type="OrthoDB" id="626167at2759"/>
<dbReference type="AlphaFoldDB" id="A0A4Q4SVA3"/>
<dbReference type="InterPro" id="IPR002182">
    <property type="entry name" value="NB-ARC"/>
</dbReference>
<dbReference type="SUPFAM" id="SSF52540">
    <property type="entry name" value="P-loop containing nucleoside triphosphate hydrolases"/>
    <property type="match status" value="1"/>
</dbReference>
<organism evidence="3 4">
    <name type="scientific">Monosporascus ibericus</name>
    <dbReference type="NCBI Taxonomy" id="155417"/>
    <lineage>
        <taxon>Eukaryota</taxon>
        <taxon>Fungi</taxon>
        <taxon>Dikarya</taxon>
        <taxon>Ascomycota</taxon>
        <taxon>Pezizomycotina</taxon>
        <taxon>Sordariomycetes</taxon>
        <taxon>Xylariomycetidae</taxon>
        <taxon>Xylariales</taxon>
        <taxon>Xylariales incertae sedis</taxon>
        <taxon>Monosporascus</taxon>
    </lineage>
</organism>